<evidence type="ECO:0000313" key="3">
    <source>
        <dbReference type="Proteomes" id="UP001190700"/>
    </source>
</evidence>
<dbReference type="Proteomes" id="UP001190700">
    <property type="component" value="Unassembled WGS sequence"/>
</dbReference>
<feature type="compositionally biased region" description="Low complexity" evidence="1">
    <location>
        <begin position="223"/>
        <end position="240"/>
    </location>
</feature>
<keyword evidence="3" id="KW-1185">Reference proteome</keyword>
<feature type="compositionally biased region" description="Polar residues" evidence="1">
    <location>
        <begin position="336"/>
        <end position="348"/>
    </location>
</feature>
<proteinExistence type="predicted"/>
<organism evidence="2 3">
    <name type="scientific">Cymbomonas tetramitiformis</name>
    <dbReference type="NCBI Taxonomy" id="36881"/>
    <lineage>
        <taxon>Eukaryota</taxon>
        <taxon>Viridiplantae</taxon>
        <taxon>Chlorophyta</taxon>
        <taxon>Pyramimonadophyceae</taxon>
        <taxon>Pyramimonadales</taxon>
        <taxon>Pyramimonadaceae</taxon>
        <taxon>Cymbomonas</taxon>
    </lineage>
</organism>
<accession>A0AAE0BY98</accession>
<feature type="region of interest" description="Disordered" evidence="1">
    <location>
        <begin position="108"/>
        <end position="153"/>
    </location>
</feature>
<reference evidence="2 3" key="1">
    <citation type="journal article" date="2015" name="Genome Biol. Evol.">
        <title>Comparative Genomics of a Bacterivorous Green Alga Reveals Evolutionary Causalities and Consequences of Phago-Mixotrophic Mode of Nutrition.</title>
        <authorList>
            <person name="Burns J.A."/>
            <person name="Paasch A."/>
            <person name="Narechania A."/>
            <person name="Kim E."/>
        </authorList>
    </citation>
    <scope>NUCLEOTIDE SEQUENCE [LARGE SCALE GENOMIC DNA]</scope>
    <source>
        <strain evidence="2 3">PLY_AMNH</strain>
    </source>
</reference>
<protein>
    <submittedName>
        <fullName evidence="2">Uncharacterized protein</fullName>
    </submittedName>
</protein>
<comment type="caution">
    <text evidence="2">The sequence shown here is derived from an EMBL/GenBank/DDBJ whole genome shotgun (WGS) entry which is preliminary data.</text>
</comment>
<feature type="compositionally biased region" description="Low complexity" evidence="1">
    <location>
        <begin position="112"/>
        <end position="125"/>
    </location>
</feature>
<evidence type="ECO:0000256" key="1">
    <source>
        <dbReference type="SAM" id="MobiDB-lite"/>
    </source>
</evidence>
<feature type="compositionally biased region" description="Basic and acidic residues" evidence="1">
    <location>
        <begin position="315"/>
        <end position="333"/>
    </location>
</feature>
<gene>
    <name evidence="2" type="ORF">CYMTET_45405</name>
</gene>
<feature type="region of interest" description="Disordered" evidence="1">
    <location>
        <begin position="283"/>
        <end position="359"/>
    </location>
</feature>
<name>A0AAE0BY98_9CHLO</name>
<evidence type="ECO:0000313" key="2">
    <source>
        <dbReference type="EMBL" id="KAK3245006.1"/>
    </source>
</evidence>
<dbReference type="AlphaFoldDB" id="A0AAE0BY98"/>
<sequence>MSSVRLVMTLVMTHARRRGGSALRAVKPFLEPSRQQWQGAAWLTFQTVLQLKPQPPPPTATEEPREIHLTMVHGVQKRQRSGRSILTDHSVQNSAVWLRRERLKQGFREGLDPLPSSGPRLPLSSTAPHTHRSASSRNHTANTQRPKSLNSRSMVLPRMTSSQGLLVQADIQISSPLPGVPRNLSSGILSDDLVFSELISNASRRFDDLELPPDPWMSARGPAHTAAGHSEHGGSAAEEAPMNSARDIAPQNTLPPLSARDGHHAPCTADAKHLADRNLERAGAGSFQGKKNPGAPQRFLPRSEGGLRTRFKRKGGMDHFQARSPRDQPDRPPSDFTNLKRWSTQAGNAAQRGMTPRMS</sequence>
<feature type="compositionally biased region" description="Polar residues" evidence="1">
    <location>
        <begin position="135"/>
        <end position="153"/>
    </location>
</feature>
<feature type="region of interest" description="Disordered" evidence="1">
    <location>
        <begin position="247"/>
        <end position="266"/>
    </location>
</feature>
<feature type="region of interest" description="Disordered" evidence="1">
    <location>
        <begin position="207"/>
        <end position="241"/>
    </location>
</feature>
<dbReference type="EMBL" id="LGRX02031127">
    <property type="protein sequence ID" value="KAK3245006.1"/>
    <property type="molecule type" value="Genomic_DNA"/>
</dbReference>